<evidence type="ECO:0000256" key="4">
    <source>
        <dbReference type="ARBA" id="ARBA00022989"/>
    </source>
</evidence>
<dbReference type="AlphaFoldDB" id="A0A8B9ACY9"/>
<evidence type="ECO:0000256" key="5">
    <source>
        <dbReference type="ARBA" id="ARBA00023136"/>
    </source>
</evidence>
<proteinExistence type="inferred from homology"/>
<evidence type="ECO:0000256" key="6">
    <source>
        <dbReference type="SAM" id="Phobius"/>
    </source>
</evidence>
<organism evidence="7 8">
    <name type="scientific">Phoenix dactylifera</name>
    <name type="common">Date palm</name>
    <dbReference type="NCBI Taxonomy" id="42345"/>
    <lineage>
        <taxon>Eukaryota</taxon>
        <taxon>Viridiplantae</taxon>
        <taxon>Streptophyta</taxon>
        <taxon>Embryophyta</taxon>
        <taxon>Tracheophyta</taxon>
        <taxon>Spermatophyta</taxon>
        <taxon>Magnoliopsida</taxon>
        <taxon>Liliopsida</taxon>
        <taxon>Arecaceae</taxon>
        <taxon>Coryphoideae</taxon>
        <taxon>Phoeniceae</taxon>
        <taxon>Phoenix</taxon>
    </lineage>
</organism>
<dbReference type="GO" id="GO:0042910">
    <property type="term" value="F:xenobiotic transmembrane transporter activity"/>
    <property type="evidence" value="ECO:0007669"/>
    <property type="project" value="InterPro"/>
</dbReference>
<gene>
    <name evidence="8" type="primary">LOC103722864</name>
</gene>
<evidence type="ECO:0000313" key="8">
    <source>
        <dbReference type="RefSeq" id="XP_038984571.1"/>
    </source>
</evidence>
<evidence type="ECO:0000256" key="3">
    <source>
        <dbReference type="ARBA" id="ARBA00022692"/>
    </source>
</evidence>
<feature type="transmembrane region" description="Helical" evidence="6">
    <location>
        <begin position="132"/>
        <end position="152"/>
    </location>
</feature>
<evidence type="ECO:0000313" key="7">
    <source>
        <dbReference type="Proteomes" id="UP000228380"/>
    </source>
</evidence>
<dbReference type="GO" id="GO:0015297">
    <property type="term" value="F:antiporter activity"/>
    <property type="evidence" value="ECO:0007669"/>
    <property type="project" value="InterPro"/>
</dbReference>
<reference evidence="8" key="2">
    <citation type="submission" date="2025-08" db="UniProtKB">
        <authorList>
            <consortium name="RefSeq"/>
        </authorList>
    </citation>
    <scope>IDENTIFICATION</scope>
    <source>
        <tissue evidence="8">Young leaves</tissue>
    </source>
</reference>
<feature type="transmembrane region" description="Helical" evidence="6">
    <location>
        <begin position="20"/>
        <end position="39"/>
    </location>
</feature>
<dbReference type="PANTHER" id="PTHR11206">
    <property type="entry name" value="MULTIDRUG RESISTANCE PROTEIN"/>
    <property type="match status" value="1"/>
</dbReference>
<dbReference type="GO" id="GO:1990961">
    <property type="term" value="P:xenobiotic detoxification by transmembrane export across the plasma membrane"/>
    <property type="evidence" value="ECO:0007669"/>
    <property type="project" value="InterPro"/>
</dbReference>
<feature type="transmembrane region" description="Helical" evidence="6">
    <location>
        <begin position="191"/>
        <end position="210"/>
    </location>
</feature>
<dbReference type="GeneID" id="103722864"/>
<dbReference type="CDD" id="cd13132">
    <property type="entry name" value="MATE_eukaryotic"/>
    <property type="match status" value="1"/>
</dbReference>
<comment type="similarity">
    <text evidence="2">Belongs to the multi antimicrobial extrusion (MATE) (TC 2.A.66.1) family.</text>
</comment>
<feature type="transmembrane region" description="Helical" evidence="6">
    <location>
        <begin position="93"/>
        <end position="112"/>
    </location>
</feature>
<accession>A0A8B9ACY9</accession>
<sequence length="416" mass="44981">MGREEVVAELTKQLSLAGPLIGTNLMQYVLQAISVMFVGHLGELPLAGTSMAASFTSVTGFCLMFGMVSALDTLCGQAFGAKQNYMLGIHKQAAMLVVMLVGIPIAFMWNYTSHILIALRQDPEISKEAGLYAQWLIPALFGYGLLQCHVKFLQNQNIVYPQMLSSGLIALLHILLCWALVIKIGLGTKGAALAISISYGFNVMLLAVYIRLSPACQTTWTGFSRKVVHNICNFIKLAIPPAIMICTRVSNELGANHPQAARLAVRVMLCLVTAESLITGLAIILVRNVWGKVYSNEQEVVKSVASMMPLLALSHLIDGAQCVLSGTTRGCGWQKIGAVINLGAFYIVGIPTSVLLAFVVHMGGKGLWIGIICALFVQDLFYGLIMIFTNWEKEARKAGDRVNSTMIPMDGVSLPA</sequence>
<dbReference type="InterPro" id="IPR045069">
    <property type="entry name" value="MATE_euk"/>
</dbReference>
<dbReference type="Proteomes" id="UP000228380">
    <property type="component" value="Chromosome 8"/>
</dbReference>
<feature type="transmembrane region" description="Helical" evidence="6">
    <location>
        <begin position="164"/>
        <end position="185"/>
    </location>
</feature>
<keyword evidence="7" id="KW-1185">Reference proteome</keyword>
<dbReference type="Pfam" id="PF01554">
    <property type="entry name" value="MatE"/>
    <property type="match status" value="2"/>
</dbReference>
<comment type="subcellular location">
    <subcellularLocation>
        <location evidence="1">Membrane</location>
        <topology evidence="1">Multi-pass membrane protein</topology>
    </subcellularLocation>
</comment>
<dbReference type="InterPro" id="IPR002528">
    <property type="entry name" value="MATE_fam"/>
</dbReference>
<keyword evidence="5 6" id="KW-0472">Membrane</keyword>
<name>A0A8B9ACY9_PHODC</name>
<feature type="transmembrane region" description="Helical" evidence="6">
    <location>
        <begin position="263"/>
        <end position="286"/>
    </location>
</feature>
<feature type="transmembrane region" description="Helical" evidence="6">
    <location>
        <begin position="51"/>
        <end position="72"/>
    </location>
</feature>
<protein>
    <submittedName>
        <fullName evidence="8">Protein DETOXIFICATION 16-like isoform X2</fullName>
    </submittedName>
</protein>
<reference evidence="7" key="1">
    <citation type="journal article" date="2019" name="Nat. Commun.">
        <title>Genome-wide association mapping of date palm fruit traits.</title>
        <authorList>
            <person name="Hazzouri K.M."/>
            <person name="Gros-Balthazard M."/>
            <person name="Flowers J.M."/>
            <person name="Copetti D."/>
            <person name="Lemansour A."/>
            <person name="Lebrun M."/>
            <person name="Masmoudi K."/>
            <person name="Ferrand S."/>
            <person name="Dhar M.I."/>
            <person name="Fresquez Z.A."/>
            <person name="Rosas U."/>
            <person name="Zhang J."/>
            <person name="Talag J."/>
            <person name="Lee S."/>
            <person name="Kudrna D."/>
            <person name="Powell R.F."/>
            <person name="Leitch I.J."/>
            <person name="Krueger R.R."/>
            <person name="Wing R.A."/>
            <person name="Amiri K.M.A."/>
            <person name="Purugganan M.D."/>
        </authorList>
    </citation>
    <scope>NUCLEOTIDE SEQUENCE [LARGE SCALE GENOMIC DNA]</scope>
    <source>
        <strain evidence="7">cv. Khalas</strain>
    </source>
</reference>
<feature type="transmembrane region" description="Helical" evidence="6">
    <location>
        <begin position="336"/>
        <end position="360"/>
    </location>
</feature>
<keyword evidence="3 6" id="KW-0812">Transmembrane</keyword>
<evidence type="ECO:0000256" key="2">
    <source>
        <dbReference type="ARBA" id="ARBA00010199"/>
    </source>
</evidence>
<keyword evidence="4 6" id="KW-1133">Transmembrane helix</keyword>
<feature type="transmembrane region" description="Helical" evidence="6">
    <location>
        <begin position="366"/>
        <end position="388"/>
    </location>
</feature>
<evidence type="ECO:0000256" key="1">
    <source>
        <dbReference type="ARBA" id="ARBA00004141"/>
    </source>
</evidence>
<dbReference type="GO" id="GO:0016020">
    <property type="term" value="C:membrane"/>
    <property type="evidence" value="ECO:0007669"/>
    <property type="project" value="UniProtKB-SubCell"/>
</dbReference>
<dbReference type="RefSeq" id="XP_038984571.1">
    <property type="nucleotide sequence ID" value="XM_039128643.1"/>
</dbReference>